<dbReference type="Gene3D" id="2.40.30.10">
    <property type="entry name" value="Translation factors"/>
    <property type="match status" value="1"/>
</dbReference>
<feature type="binding site" evidence="12">
    <location>
        <begin position="555"/>
        <end position="559"/>
    </location>
    <ligand>
        <name>NADP(+)</name>
        <dbReference type="ChEBI" id="CHEBI:58349"/>
    </ligand>
</feature>
<feature type="binding site" evidence="12">
    <location>
        <position position="440"/>
    </location>
    <ligand>
        <name>FAD</name>
        <dbReference type="ChEBI" id="CHEBI:57692"/>
    </ligand>
</feature>
<comment type="cofactor">
    <cofactor evidence="12">
        <name>FMN</name>
        <dbReference type="ChEBI" id="CHEBI:58210"/>
    </cofactor>
    <text evidence="12">Binds 1 FMN per subunit.</text>
</comment>
<dbReference type="Pfam" id="PF00667">
    <property type="entry name" value="FAD_binding_1"/>
    <property type="match status" value="1"/>
</dbReference>
<dbReference type="InterPro" id="IPR017938">
    <property type="entry name" value="Riboflavin_synthase-like_b-brl"/>
</dbReference>
<dbReference type="NCBIfam" id="TIGR01931">
    <property type="entry name" value="cysJ"/>
    <property type="match status" value="1"/>
</dbReference>
<dbReference type="PROSITE" id="PS51384">
    <property type="entry name" value="FAD_FR"/>
    <property type="match status" value="1"/>
</dbReference>
<evidence type="ECO:0000256" key="4">
    <source>
        <dbReference type="ARBA" id="ARBA00022630"/>
    </source>
</evidence>
<dbReference type="InterPro" id="IPR029039">
    <property type="entry name" value="Flavoprotein-like_sf"/>
</dbReference>
<evidence type="ECO:0000313" key="15">
    <source>
        <dbReference type="EMBL" id="GIP17952.1"/>
    </source>
</evidence>
<reference evidence="15" key="1">
    <citation type="submission" date="2021-03" db="EMBL/GenBank/DDBJ databases">
        <title>Antimicrobial resistance genes in bacteria isolated from Japanese honey, and their potential for conferring macrolide and lincosamide resistance in the American foulbrood pathogen Paenibacillus larvae.</title>
        <authorList>
            <person name="Okamoto M."/>
            <person name="Kumagai M."/>
            <person name="Kanamori H."/>
            <person name="Takamatsu D."/>
        </authorList>
    </citation>
    <scope>NUCLEOTIDE SEQUENCE</scope>
    <source>
        <strain evidence="15">J40TS1</strain>
    </source>
</reference>
<evidence type="ECO:0000256" key="2">
    <source>
        <dbReference type="ARBA" id="ARBA00022448"/>
    </source>
</evidence>
<dbReference type="PIRSF" id="PIRSF000207">
    <property type="entry name" value="SiR-FP_CysJ"/>
    <property type="match status" value="1"/>
</dbReference>
<feature type="binding site" evidence="12">
    <location>
        <position position="351"/>
    </location>
    <ligand>
        <name>FAD</name>
        <dbReference type="ChEBI" id="CHEBI:57692"/>
    </ligand>
</feature>
<evidence type="ECO:0000256" key="12">
    <source>
        <dbReference type="PIRSR" id="PIRSR000207-1"/>
    </source>
</evidence>
<evidence type="ECO:0000313" key="16">
    <source>
        <dbReference type="Proteomes" id="UP000683139"/>
    </source>
</evidence>
<dbReference type="CDD" id="cd06199">
    <property type="entry name" value="SiR"/>
    <property type="match status" value="1"/>
</dbReference>
<dbReference type="InterPro" id="IPR017927">
    <property type="entry name" value="FAD-bd_FR_type"/>
</dbReference>
<feature type="binding site" evidence="12">
    <location>
        <position position="591"/>
    </location>
    <ligand>
        <name>NADP(+)</name>
        <dbReference type="ChEBI" id="CHEBI:58349"/>
    </ligand>
</feature>
<dbReference type="GO" id="GO:0016651">
    <property type="term" value="F:oxidoreductase activity, acting on NAD(P)H"/>
    <property type="evidence" value="ECO:0007669"/>
    <property type="project" value="UniProtKB-ARBA"/>
</dbReference>
<dbReference type="GO" id="GO:0005829">
    <property type="term" value="C:cytosol"/>
    <property type="evidence" value="ECO:0007669"/>
    <property type="project" value="TreeGrafter"/>
</dbReference>
<dbReference type="InterPro" id="IPR001094">
    <property type="entry name" value="Flavdoxin-like"/>
</dbReference>
<evidence type="ECO:0000259" key="14">
    <source>
        <dbReference type="PROSITE" id="PS51384"/>
    </source>
</evidence>
<dbReference type="Gene3D" id="3.40.50.80">
    <property type="entry name" value="Nucleotide-binding domain of ferredoxin-NADP reductase (FNR) module"/>
    <property type="match status" value="1"/>
</dbReference>
<dbReference type="Pfam" id="PF00175">
    <property type="entry name" value="NAD_binding_1"/>
    <property type="match status" value="1"/>
</dbReference>
<comment type="caution">
    <text evidence="15">The sequence shown here is derived from an EMBL/GenBank/DDBJ whole genome shotgun (WGS) entry which is preliminary data.</text>
</comment>
<keyword evidence="3" id="KW-0028">Amino-acid biosynthesis</keyword>
<keyword evidence="10" id="KW-0198">Cysteine biosynthesis</keyword>
<dbReference type="GO" id="GO:0004783">
    <property type="term" value="F:sulfite reductase (NADPH) activity"/>
    <property type="evidence" value="ECO:0007669"/>
    <property type="project" value="UniProtKB-EC"/>
</dbReference>
<evidence type="ECO:0000256" key="8">
    <source>
        <dbReference type="ARBA" id="ARBA00022982"/>
    </source>
</evidence>
<dbReference type="InterPro" id="IPR003097">
    <property type="entry name" value="CysJ-like_FAD-binding"/>
</dbReference>
<accession>A0A919YRJ9</accession>
<dbReference type="GO" id="GO:0019344">
    <property type="term" value="P:cysteine biosynthetic process"/>
    <property type="evidence" value="ECO:0007669"/>
    <property type="project" value="UniProtKB-KW"/>
</dbReference>
<sequence length="629" mass="69487">MQLLVTNSPFSEEQLQHLNALLPTLTEAQIHWLSGYLAFYRNENTQGATLQALPVAEQAIGANSGIATVSGIAAVPNVAAVQVPKEATILFGSQTGNAQRLAGRLADRLKADGFDVTLSAMNKFKTNELKKAVHLFVLVSTHGEGDPPDNAISFYEFLHGKRAPELKHLKYSVLALGDTSYEFFCKTGQDFDQRLEELGAERLVGRVDCDVDYEEAASGWIQAVADKLSSASAAAAQPLQAAAAAAAATTEAPSAAVVYTRNKPFQAEVIESINLNGRGSDRETRHLELSLEGSGIAYEPGDALGIVPHNDPQLVAELIETLGWKASEQVTTKEGDVLTIEEALTTQYEITVLSKTLLEKFAPFSKNEQFNQLLTDSAKLREYAKGRDLLDLLNDYGPFTWQPSDVVNVLRKIPARLYSIASSIKAHPDEVHLTIRKVQYESHGRERNGVCSVYVSERLEVGDKVSVFVQSNPNFKLPASDETPIIMVGPGTGVAPFRAFMEEREEAGASGKSWLFFGDRHYVTDFLYQTDWQRMLNDGVLTKLEVAFSRDTEQKVYVQHRLLEHAAELYAWLEEGAHIYICGDEKHMAHDVHKALLQIVKEQRNVSEEAAAAYLNELQDAGRYQRDVY</sequence>
<dbReference type="PRINTS" id="PR00369">
    <property type="entry name" value="FLAVODOXIN"/>
</dbReference>
<evidence type="ECO:0000259" key="13">
    <source>
        <dbReference type="PROSITE" id="PS50902"/>
    </source>
</evidence>
<organism evidence="15 16">
    <name type="scientific">Paenibacillus montaniterrae</name>
    <dbReference type="NCBI Taxonomy" id="429341"/>
    <lineage>
        <taxon>Bacteria</taxon>
        <taxon>Bacillati</taxon>
        <taxon>Bacillota</taxon>
        <taxon>Bacilli</taxon>
        <taxon>Bacillales</taxon>
        <taxon>Paenibacillaceae</taxon>
        <taxon>Paenibacillus</taxon>
    </lineage>
</organism>
<keyword evidence="7 12" id="KW-0521">NADP</keyword>
<evidence type="ECO:0000256" key="11">
    <source>
        <dbReference type="ARBA" id="ARBA00052219"/>
    </source>
</evidence>
<dbReference type="SUPFAM" id="SSF52343">
    <property type="entry name" value="Ferredoxin reductase-like, C-terminal NADP-linked domain"/>
    <property type="match status" value="1"/>
</dbReference>
<dbReference type="Pfam" id="PF00258">
    <property type="entry name" value="Flavodoxin_1"/>
    <property type="match status" value="1"/>
</dbReference>
<dbReference type="SUPFAM" id="SSF63380">
    <property type="entry name" value="Riboflavin synthase domain-like"/>
    <property type="match status" value="1"/>
</dbReference>
<dbReference type="InterPro" id="IPR039261">
    <property type="entry name" value="FNR_nucleotide-bd"/>
</dbReference>
<dbReference type="InterPro" id="IPR023173">
    <property type="entry name" value="NADPH_Cyt_P450_Rdtase_alpha"/>
</dbReference>
<dbReference type="RefSeq" id="WP_213518274.1">
    <property type="nucleotide sequence ID" value="NZ_BOSE01000007.1"/>
</dbReference>
<evidence type="ECO:0000256" key="3">
    <source>
        <dbReference type="ARBA" id="ARBA00022605"/>
    </source>
</evidence>
<feature type="binding site" evidence="12">
    <location>
        <begin position="176"/>
        <end position="185"/>
    </location>
    <ligand>
        <name>FMN</name>
        <dbReference type="ChEBI" id="CHEBI:58210"/>
    </ligand>
</feature>
<proteinExistence type="predicted"/>
<feature type="binding site" evidence="12">
    <location>
        <begin position="140"/>
        <end position="143"/>
    </location>
    <ligand>
        <name>FMN</name>
        <dbReference type="ChEBI" id="CHEBI:58210"/>
    </ligand>
</feature>
<dbReference type="NCBIfam" id="NF004859">
    <property type="entry name" value="PRK06214.1"/>
    <property type="match status" value="1"/>
</dbReference>
<dbReference type="PANTHER" id="PTHR19384:SF128">
    <property type="entry name" value="NADPH OXIDOREDUCTASE A"/>
    <property type="match status" value="1"/>
</dbReference>
<feature type="binding site" evidence="12">
    <location>
        <begin position="416"/>
        <end position="419"/>
    </location>
    <ligand>
        <name>FAD</name>
        <dbReference type="ChEBI" id="CHEBI:57692"/>
    </ligand>
</feature>
<name>A0A919YRJ9_9BACL</name>
<evidence type="ECO:0000256" key="9">
    <source>
        <dbReference type="ARBA" id="ARBA00023002"/>
    </source>
</evidence>
<evidence type="ECO:0000256" key="1">
    <source>
        <dbReference type="ARBA" id="ARBA00012604"/>
    </source>
</evidence>
<keyword evidence="16" id="KW-1185">Reference proteome</keyword>
<dbReference type="SUPFAM" id="SSF52218">
    <property type="entry name" value="Flavoproteins"/>
    <property type="match status" value="1"/>
</dbReference>
<evidence type="ECO:0000256" key="5">
    <source>
        <dbReference type="ARBA" id="ARBA00022643"/>
    </source>
</evidence>
<dbReference type="PROSITE" id="PS50902">
    <property type="entry name" value="FLAVODOXIN_LIKE"/>
    <property type="match status" value="1"/>
</dbReference>
<feature type="domain" description="Flavodoxin-like" evidence="13">
    <location>
        <begin position="87"/>
        <end position="225"/>
    </location>
</feature>
<dbReference type="Proteomes" id="UP000683139">
    <property type="component" value="Unassembled WGS sequence"/>
</dbReference>
<keyword evidence="5 12" id="KW-0288">FMN</keyword>
<dbReference type="GO" id="GO:0010181">
    <property type="term" value="F:FMN binding"/>
    <property type="evidence" value="ECO:0007669"/>
    <property type="project" value="InterPro"/>
</dbReference>
<keyword evidence="6 12" id="KW-0274">FAD</keyword>
<keyword evidence="9" id="KW-0560">Oxidoreductase</keyword>
<feature type="binding site" evidence="12">
    <location>
        <begin position="93"/>
        <end position="98"/>
    </location>
    <ligand>
        <name>FMN</name>
        <dbReference type="ChEBI" id="CHEBI:58210"/>
    </ligand>
</feature>
<dbReference type="GO" id="GO:0050660">
    <property type="term" value="F:flavin adenine dinucleotide binding"/>
    <property type="evidence" value="ECO:0007669"/>
    <property type="project" value="InterPro"/>
</dbReference>
<dbReference type="InterPro" id="IPR008254">
    <property type="entry name" value="Flavodoxin/NO_synth"/>
</dbReference>
<keyword evidence="4" id="KW-0285">Flavoprotein</keyword>
<dbReference type="EMBL" id="BOSE01000007">
    <property type="protein sequence ID" value="GIP17952.1"/>
    <property type="molecule type" value="Genomic_DNA"/>
</dbReference>
<dbReference type="InterPro" id="IPR001709">
    <property type="entry name" value="Flavoprot_Pyr_Nucl_cyt_Rdtase"/>
</dbReference>
<dbReference type="Gene3D" id="1.20.990.10">
    <property type="entry name" value="NADPH-cytochrome p450 Reductase, Chain A, domain 3"/>
    <property type="match status" value="1"/>
</dbReference>
<feature type="binding site" evidence="12">
    <location>
        <position position="629"/>
    </location>
    <ligand>
        <name>FAD</name>
        <dbReference type="ChEBI" id="CHEBI:57692"/>
    </ligand>
</feature>
<dbReference type="Gene3D" id="3.40.50.360">
    <property type="match status" value="1"/>
</dbReference>
<comment type="cofactor">
    <cofactor evidence="12">
        <name>FAD</name>
        <dbReference type="ChEBI" id="CHEBI:57692"/>
    </cofactor>
    <text evidence="12">Binds 1 FAD per subunit.</text>
</comment>
<dbReference type="InterPro" id="IPR001433">
    <property type="entry name" value="OxRdtase_FAD/NAD-bd"/>
</dbReference>
<keyword evidence="8" id="KW-0249">Electron transport</keyword>
<comment type="catalytic activity">
    <reaction evidence="11">
        <text>hydrogen sulfide + 3 NADP(+) + 3 H2O = sulfite + 3 NADPH + 4 H(+)</text>
        <dbReference type="Rhea" id="RHEA:13801"/>
        <dbReference type="ChEBI" id="CHEBI:15377"/>
        <dbReference type="ChEBI" id="CHEBI:15378"/>
        <dbReference type="ChEBI" id="CHEBI:17359"/>
        <dbReference type="ChEBI" id="CHEBI:29919"/>
        <dbReference type="ChEBI" id="CHEBI:57783"/>
        <dbReference type="ChEBI" id="CHEBI:58349"/>
        <dbReference type="EC" id="1.8.1.2"/>
    </reaction>
</comment>
<keyword evidence="2" id="KW-0813">Transport</keyword>
<dbReference type="PANTHER" id="PTHR19384">
    <property type="entry name" value="NITRIC OXIDE SYNTHASE-RELATED"/>
    <property type="match status" value="1"/>
</dbReference>
<evidence type="ECO:0000256" key="10">
    <source>
        <dbReference type="ARBA" id="ARBA00023192"/>
    </source>
</evidence>
<feature type="domain" description="FAD-binding FR-type" evidence="14">
    <location>
        <begin position="262"/>
        <end position="478"/>
    </location>
</feature>
<dbReference type="InterPro" id="IPR010199">
    <property type="entry name" value="CysJ"/>
</dbReference>
<feature type="binding site" evidence="12">
    <location>
        <begin position="449"/>
        <end position="452"/>
    </location>
    <ligand>
        <name>FAD</name>
        <dbReference type="ChEBI" id="CHEBI:57692"/>
    </ligand>
</feature>
<evidence type="ECO:0000256" key="7">
    <source>
        <dbReference type="ARBA" id="ARBA00022857"/>
    </source>
</evidence>
<gene>
    <name evidence="15" type="primary">cysJ</name>
    <name evidence="15" type="ORF">J40TS1_35940</name>
</gene>
<dbReference type="FunFam" id="3.40.50.80:FF:000001">
    <property type="entry name" value="NADPH--cytochrome P450 reductase 1"/>
    <property type="match status" value="1"/>
</dbReference>
<feature type="binding site" evidence="12">
    <location>
        <begin position="549"/>
        <end position="550"/>
    </location>
    <ligand>
        <name>NADP(+)</name>
        <dbReference type="ChEBI" id="CHEBI:58349"/>
    </ligand>
</feature>
<evidence type="ECO:0000256" key="6">
    <source>
        <dbReference type="ARBA" id="ARBA00022827"/>
    </source>
</evidence>
<dbReference type="AlphaFoldDB" id="A0A919YRJ9"/>
<dbReference type="EC" id="1.8.1.2" evidence="1"/>
<protein>
    <recommendedName>
        <fullName evidence="1">assimilatory sulfite reductase (NADPH)</fullName>
        <ecNumber evidence="1">1.8.1.2</ecNumber>
    </recommendedName>
</protein>
<dbReference type="PRINTS" id="PR00371">
    <property type="entry name" value="FPNCR"/>
</dbReference>